<dbReference type="OrthoDB" id="7837946at2759"/>
<accession>A0A6P8WFI5</accession>
<reference evidence="3" key="1">
    <citation type="submission" date="2025-08" db="UniProtKB">
        <authorList>
            <consortium name="RefSeq"/>
        </authorList>
    </citation>
    <scope>IDENTIFICATION</scope>
    <source>
        <strain evidence="3">15112-1751.03</strain>
        <tissue evidence="3">Whole Adult</tissue>
    </source>
</reference>
<dbReference type="Proteomes" id="UP000515160">
    <property type="component" value="Chromosome 2L"/>
</dbReference>
<dbReference type="PANTHER" id="PTHR20898">
    <property type="entry name" value="DAEDALUS ON 3-RELATED-RELATED"/>
    <property type="match status" value="1"/>
</dbReference>
<keyword evidence="1" id="KW-0732">Signal</keyword>
<organism evidence="2 3">
    <name type="scientific">Drosophila albomicans</name>
    <name type="common">Fruit fly</name>
    <dbReference type="NCBI Taxonomy" id="7291"/>
    <lineage>
        <taxon>Eukaryota</taxon>
        <taxon>Metazoa</taxon>
        <taxon>Ecdysozoa</taxon>
        <taxon>Arthropoda</taxon>
        <taxon>Hexapoda</taxon>
        <taxon>Insecta</taxon>
        <taxon>Pterygota</taxon>
        <taxon>Neoptera</taxon>
        <taxon>Endopterygota</taxon>
        <taxon>Diptera</taxon>
        <taxon>Brachycera</taxon>
        <taxon>Muscomorpha</taxon>
        <taxon>Ephydroidea</taxon>
        <taxon>Drosophilidae</taxon>
        <taxon>Drosophila</taxon>
    </lineage>
</organism>
<dbReference type="InterPro" id="IPR010512">
    <property type="entry name" value="DUF1091"/>
</dbReference>
<dbReference type="GeneID" id="117563698"/>
<evidence type="ECO:0000313" key="2">
    <source>
        <dbReference type="Proteomes" id="UP000515160"/>
    </source>
</evidence>
<gene>
    <name evidence="3" type="primary">LOC117563698</name>
</gene>
<feature type="signal peptide" evidence="1">
    <location>
        <begin position="1"/>
        <end position="16"/>
    </location>
</feature>
<keyword evidence="2" id="KW-1185">Reference proteome</keyword>
<sequence length="175" mass="20952">MAVWYRLLFFLIIVSSEKRRFHLILDVVDIKFWAPDLIDEISSTLVQKNNRSIINAYFILKKNVNKIDVNTVLDFWKVNNERRRLYNLTMDACRFLSMIHKNNLFAIFSKSFKKHTDGSFKCPLRAHHNYTLQNWYLDEEDFPNFVPEGSFLTITECVIYKKKAFRVVTRGRIVY</sequence>
<evidence type="ECO:0000313" key="3">
    <source>
        <dbReference type="RefSeq" id="XP_034098033.2"/>
    </source>
</evidence>
<name>A0A6P8WFI5_DROAB</name>
<dbReference type="SMART" id="SM00697">
    <property type="entry name" value="DM8"/>
    <property type="match status" value="1"/>
</dbReference>
<protein>
    <submittedName>
        <fullName evidence="3">Uncharacterized protein LOC117563698</fullName>
    </submittedName>
</protein>
<proteinExistence type="predicted"/>
<dbReference type="Pfam" id="PF06477">
    <property type="entry name" value="DUF1091"/>
    <property type="match status" value="1"/>
</dbReference>
<evidence type="ECO:0000256" key="1">
    <source>
        <dbReference type="SAM" id="SignalP"/>
    </source>
</evidence>
<dbReference type="PANTHER" id="PTHR20898:SF0">
    <property type="entry name" value="DAEDALUS ON 3-RELATED"/>
    <property type="match status" value="1"/>
</dbReference>
<dbReference type="RefSeq" id="XP_034098033.2">
    <property type="nucleotide sequence ID" value="XM_034242142.2"/>
</dbReference>
<feature type="chain" id="PRO_5039026088" evidence="1">
    <location>
        <begin position="17"/>
        <end position="175"/>
    </location>
</feature>
<dbReference type="AlphaFoldDB" id="A0A6P8WFI5"/>